<evidence type="ECO:0000256" key="1">
    <source>
        <dbReference type="SAM" id="MobiDB-lite"/>
    </source>
</evidence>
<sequence length="73" mass="7694">MARGLGINYAASGPRSSQRSTHERKTSGTKTTDGQGVRTEGGERPMATGVTPPTKGGWVPDMGVLELRAVPQR</sequence>
<evidence type="ECO:0000313" key="2">
    <source>
        <dbReference type="EMBL" id="GGY13391.1"/>
    </source>
</evidence>
<keyword evidence="3" id="KW-1185">Reference proteome</keyword>
<evidence type="ECO:0000313" key="3">
    <source>
        <dbReference type="Proteomes" id="UP000600946"/>
    </source>
</evidence>
<comment type="caution">
    <text evidence="2">The sequence shown here is derived from an EMBL/GenBank/DDBJ whole genome shotgun (WGS) entry which is preliminary data.</text>
</comment>
<feature type="region of interest" description="Disordered" evidence="1">
    <location>
        <begin position="1"/>
        <end position="60"/>
    </location>
</feature>
<name>A0ABQ2ZH69_9ACTN</name>
<dbReference type="EMBL" id="BMUU01000001">
    <property type="protein sequence ID" value="GGY13391.1"/>
    <property type="molecule type" value="Genomic_DNA"/>
</dbReference>
<protein>
    <recommendedName>
        <fullName evidence="4">Transposase</fullName>
    </recommendedName>
</protein>
<accession>A0ABQ2ZH69</accession>
<gene>
    <name evidence="2" type="ORF">GCM10010326_00820</name>
</gene>
<proteinExistence type="predicted"/>
<evidence type="ECO:0008006" key="4">
    <source>
        <dbReference type="Google" id="ProtNLM"/>
    </source>
</evidence>
<organism evidence="2 3">
    <name type="scientific">Streptomyces xanthochromogenes</name>
    <dbReference type="NCBI Taxonomy" id="67384"/>
    <lineage>
        <taxon>Bacteria</taxon>
        <taxon>Bacillati</taxon>
        <taxon>Actinomycetota</taxon>
        <taxon>Actinomycetes</taxon>
        <taxon>Kitasatosporales</taxon>
        <taxon>Streptomycetaceae</taxon>
        <taxon>Streptomyces</taxon>
    </lineage>
</organism>
<dbReference type="Proteomes" id="UP000600946">
    <property type="component" value="Unassembled WGS sequence"/>
</dbReference>
<reference evidence="3" key="1">
    <citation type="journal article" date="2019" name="Int. J. Syst. Evol. Microbiol.">
        <title>The Global Catalogue of Microorganisms (GCM) 10K type strain sequencing project: providing services to taxonomists for standard genome sequencing and annotation.</title>
        <authorList>
            <consortium name="The Broad Institute Genomics Platform"/>
            <consortium name="The Broad Institute Genome Sequencing Center for Infectious Disease"/>
            <person name="Wu L."/>
            <person name="Ma J."/>
        </authorList>
    </citation>
    <scope>NUCLEOTIDE SEQUENCE [LARGE SCALE GENOMIC DNA]</scope>
    <source>
        <strain evidence="3">JCM 4594</strain>
    </source>
</reference>